<dbReference type="Pfam" id="PF02668">
    <property type="entry name" value="TauD"/>
    <property type="match status" value="1"/>
</dbReference>
<evidence type="ECO:0000256" key="3">
    <source>
        <dbReference type="ARBA" id="ARBA00023004"/>
    </source>
</evidence>
<name>A0ABY7KPH6_9ACTN</name>
<organism evidence="7 8">
    <name type="scientific">Streptomyces cinnabarinus</name>
    <dbReference type="NCBI Taxonomy" id="67287"/>
    <lineage>
        <taxon>Bacteria</taxon>
        <taxon>Bacillati</taxon>
        <taxon>Actinomycetota</taxon>
        <taxon>Actinomycetes</taxon>
        <taxon>Kitasatosporales</taxon>
        <taxon>Streptomycetaceae</taxon>
        <taxon>Streptomyces</taxon>
    </lineage>
</organism>
<keyword evidence="3" id="KW-0408">Iron</keyword>
<keyword evidence="7" id="KW-0223">Dioxygenase</keyword>
<keyword evidence="2" id="KW-0560">Oxidoreductase</keyword>
<dbReference type="EMBL" id="CP114413">
    <property type="protein sequence ID" value="WAZ26446.1"/>
    <property type="molecule type" value="Genomic_DNA"/>
</dbReference>
<dbReference type="InterPro" id="IPR003819">
    <property type="entry name" value="TauD/TfdA-like"/>
</dbReference>
<sequence>MAETPDATPPPISPFTGPALWYGPDMAGRDDWVLTLSAGHREELRGAVRTARRRAATLLRMSVADFPLPTLAAVLGQAGAALAEGPGFVLLRGVPPDLLGEAEACTVLRGLGQYLGRPVSQTPDGRTLCHIRDTGAAPDTAAAPDAPAPPAYRTRAAIPFHTAESDLLALLCLRPARSGGRTLLASAAAVHNAVLSARPDLAGNLYRQHHFDGQPERTSGEETSLASPLITRHGDRPSMRYDRARLARGPHGSEPTSAPDVDSRLYTLIDSTAASPVVRLDLDLRPGDLLLLDNHVVLHARSAYDDFDAPQAKRHLLRLWLARPDDTAPGDPRAEPPARPLTRTGVTPRDIVRPRGPGVTGPGWDCPPPRALRGEATTPLS</sequence>
<keyword evidence="8" id="KW-1185">Reference proteome</keyword>
<dbReference type="GO" id="GO:0051213">
    <property type="term" value="F:dioxygenase activity"/>
    <property type="evidence" value="ECO:0007669"/>
    <property type="project" value="UniProtKB-KW"/>
</dbReference>
<feature type="region of interest" description="Disordered" evidence="5">
    <location>
        <begin position="211"/>
        <end position="236"/>
    </location>
</feature>
<accession>A0ABY7KPH6</accession>
<gene>
    <name evidence="7" type="ORF">STRCI_008023</name>
</gene>
<evidence type="ECO:0000256" key="4">
    <source>
        <dbReference type="ARBA" id="ARBA00023194"/>
    </source>
</evidence>
<protein>
    <submittedName>
        <fullName evidence="7">TauD/TfdA family dioxygenase</fullName>
    </submittedName>
</protein>
<proteinExistence type="predicted"/>
<dbReference type="PANTHER" id="PTHR10696">
    <property type="entry name" value="GAMMA-BUTYROBETAINE HYDROXYLASE-RELATED"/>
    <property type="match status" value="1"/>
</dbReference>
<dbReference type="InterPro" id="IPR042098">
    <property type="entry name" value="TauD-like_sf"/>
</dbReference>
<evidence type="ECO:0000313" key="7">
    <source>
        <dbReference type="EMBL" id="WAZ26446.1"/>
    </source>
</evidence>
<dbReference type="Gene3D" id="3.60.130.10">
    <property type="entry name" value="Clavaminate synthase-like"/>
    <property type="match status" value="1"/>
</dbReference>
<evidence type="ECO:0000256" key="2">
    <source>
        <dbReference type="ARBA" id="ARBA00023002"/>
    </source>
</evidence>
<reference evidence="7" key="1">
    <citation type="submission" date="2022-12" db="EMBL/GenBank/DDBJ databases">
        <authorList>
            <person name="Ruckert C."/>
            <person name="Busche T."/>
            <person name="Kalinowski J."/>
            <person name="Wittmann C."/>
        </authorList>
    </citation>
    <scope>NUCLEOTIDE SEQUENCE</scope>
    <source>
        <strain evidence="7">DSM 40467</strain>
    </source>
</reference>
<feature type="region of interest" description="Disordered" evidence="5">
    <location>
        <begin position="324"/>
        <end position="381"/>
    </location>
</feature>
<evidence type="ECO:0000259" key="6">
    <source>
        <dbReference type="Pfam" id="PF02668"/>
    </source>
</evidence>
<evidence type="ECO:0000256" key="1">
    <source>
        <dbReference type="ARBA" id="ARBA00001954"/>
    </source>
</evidence>
<evidence type="ECO:0000313" key="8">
    <source>
        <dbReference type="Proteomes" id="UP001164439"/>
    </source>
</evidence>
<dbReference type="InterPro" id="IPR050411">
    <property type="entry name" value="AlphaKG_dependent_hydroxylases"/>
</dbReference>
<keyword evidence="4" id="KW-0045">Antibiotic biosynthesis</keyword>
<dbReference type="Proteomes" id="UP001164439">
    <property type="component" value="Chromosome"/>
</dbReference>
<dbReference type="PANTHER" id="PTHR10696:SF56">
    <property type="entry name" value="TAUD_TFDA-LIKE DOMAIN-CONTAINING PROTEIN"/>
    <property type="match status" value="1"/>
</dbReference>
<dbReference type="RefSeq" id="WP_269663930.1">
    <property type="nucleotide sequence ID" value="NZ_CP114413.1"/>
</dbReference>
<feature type="compositionally biased region" description="Basic and acidic residues" evidence="5">
    <location>
        <begin position="211"/>
        <end position="220"/>
    </location>
</feature>
<dbReference type="SUPFAM" id="SSF51197">
    <property type="entry name" value="Clavaminate synthase-like"/>
    <property type="match status" value="1"/>
</dbReference>
<evidence type="ECO:0000256" key="5">
    <source>
        <dbReference type="SAM" id="MobiDB-lite"/>
    </source>
</evidence>
<comment type="cofactor">
    <cofactor evidence="1">
        <name>Fe(2+)</name>
        <dbReference type="ChEBI" id="CHEBI:29033"/>
    </cofactor>
</comment>
<feature type="domain" description="TauD/TfdA-like" evidence="6">
    <location>
        <begin position="65"/>
        <end position="320"/>
    </location>
</feature>